<gene>
    <name evidence="2" type="ORF">SAMN02745823_03389</name>
</gene>
<dbReference type="EMBL" id="FQXV01000015">
    <property type="protein sequence ID" value="SHI20655.1"/>
    <property type="molecule type" value="Genomic_DNA"/>
</dbReference>
<dbReference type="OrthoDB" id="1957812at2"/>
<evidence type="ECO:0000313" key="3">
    <source>
        <dbReference type="Proteomes" id="UP000183995"/>
    </source>
</evidence>
<feature type="transmembrane region" description="Helical" evidence="1">
    <location>
        <begin position="7"/>
        <end position="26"/>
    </location>
</feature>
<keyword evidence="1" id="KW-1133">Transmembrane helix</keyword>
<keyword evidence="1" id="KW-0472">Membrane</keyword>
<dbReference type="Proteomes" id="UP000183995">
    <property type="component" value="Unassembled WGS sequence"/>
</dbReference>
<keyword evidence="1" id="KW-0812">Transmembrane</keyword>
<proteinExistence type="predicted"/>
<organism evidence="2 3">
    <name type="scientific">Sporobacter termitidis DSM 10068</name>
    <dbReference type="NCBI Taxonomy" id="1123282"/>
    <lineage>
        <taxon>Bacteria</taxon>
        <taxon>Bacillati</taxon>
        <taxon>Bacillota</taxon>
        <taxon>Clostridia</taxon>
        <taxon>Eubacteriales</taxon>
        <taxon>Oscillospiraceae</taxon>
        <taxon>Sporobacter</taxon>
    </lineage>
</organism>
<keyword evidence="3" id="KW-1185">Reference proteome</keyword>
<reference evidence="2 3" key="1">
    <citation type="submission" date="2016-11" db="EMBL/GenBank/DDBJ databases">
        <authorList>
            <person name="Jaros S."/>
            <person name="Januszkiewicz K."/>
            <person name="Wedrychowicz H."/>
        </authorList>
    </citation>
    <scope>NUCLEOTIDE SEQUENCE [LARGE SCALE GENOMIC DNA]</scope>
    <source>
        <strain evidence="2 3">DSM 10068</strain>
    </source>
</reference>
<accession>A0A1M5Z8U5</accession>
<protein>
    <submittedName>
        <fullName evidence="2">Uncharacterized protein</fullName>
    </submittedName>
</protein>
<evidence type="ECO:0000313" key="2">
    <source>
        <dbReference type="EMBL" id="SHI20655.1"/>
    </source>
</evidence>
<dbReference type="AlphaFoldDB" id="A0A1M5Z8U5"/>
<sequence length="65" mass="7066">MKAFRIIMRVISITLLASAMICGLYLRGQGTPVDPGSLQFHMTIGIAAVIFTVVTLFLPGKKTKQ</sequence>
<name>A0A1M5Z8U5_9FIRM</name>
<dbReference type="STRING" id="1123282.SAMN02745823_03389"/>
<feature type="transmembrane region" description="Helical" evidence="1">
    <location>
        <begin position="38"/>
        <end position="58"/>
    </location>
</feature>
<dbReference type="RefSeq" id="WP_073081696.1">
    <property type="nucleotide sequence ID" value="NZ_FQXV01000015.1"/>
</dbReference>
<evidence type="ECO:0000256" key="1">
    <source>
        <dbReference type="SAM" id="Phobius"/>
    </source>
</evidence>